<feature type="domain" description="Cyclin C-terminal" evidence="8">
    <location>
        <begin position="222"/>
        <end position="349"/>
    </location>
</feature>
<dbReference type="FunFam" id="1.10.472.10:FF:000013">
    <property type="entry name" value="Cyclin A1"/>
    <property type="match status" value="1"/>
</dbReference>
<dbReference type="Pfam" id="PF00134">
    <property type="entry name" value="Cyclin_N"/>
    <property type="match status" value="1"/>
</dbReference>
<evidence type="ECO:0008006" key="11">
    <source>
        <dbReference type="Google" id="ProtNLM"/>
    </source>
</evidence>
<dbReference type="GO" id="GO:0051301">
    <property type="term" value="P:cell division"/>
    <property type="evidence" value="ECO:0007669"/>
    <property type="project" value="UniProtKB-KW"/>
</dbReference>
<organism evidence="9 10">
    <name type="scientific">Papaver somniferum</name>
    <name type="common">Opium poppy</name>
    <dbReference type="NCBI Taxonomy" id="3469"/>
    <lineage>
        <taxon>Eukaryota</taxon>
        <taxon>Viridiplantae</taxon>
        <taxon>Streptophyta</taxon>
        <taxon>Embryophyta</taxon>
        <taxon>Tracheophyta</taxon>
        <taxon>Spermatophyta</taxon>
        <taxon>Magnoliopsida</taxon>
        <taxon>Ranunculales</taxon>
        <taxon>Papaveraceae</taxon>
        <taxon>Papaveroideae</taxon>
        <taxon>Papaver</taxon>
    </lineage>
</organism>
<sequence>MKSAQEENIVFISGGTSKKRRAVTSDQCTQVPASSKKRAALGEITNCLPTVKSVNVVVEKAKNKIVLKKRKVKDEKRKLEEEIEAVYATDIDKYVHFMEAEDKRRPMYDYMERIQEDITIQMRAILVDRLVKIAQVYEFVEDTLYLTVSYIDRFLSLKSVHRQRLELLGLSCMFVAAKYEEIDHPSMEEFSCITNNAGITKDEMLKMEREILRLLNFEMGNPTIKTFLRRLITRVSVQEEECVFAVNLKLKFLGYYLAELSLLDYGCIKFLPSMVAASVVFLSKFTMQPKIHPWNSALQTYSGYGSFDLKDCVLAIHELQLNKKWGSLVAVRDKYKQHKFKCVALLISPSEIPSTYFEDVIL</sequence>
<dbReference type="GO" id="GO:0044772">
    <property type="term" value="P:mitotic cell cycle phase transition"/>
    <property type="evidence" value="ECO:0007669"/>
    <property type="project" value="InterPro"/>
</dbReference>
<reference evidence="9 10" key="1">
    <citation type="journal article" date="2018" name="Science">
        <title>The opium poppy genome and morphinan production.</title>
        <authorList>
            <person name="Guo L."/>
            <person name="Winzer T."/>
            <person name="Yang X."/>
            <person name="Li Y."/>
            <person name="Ning Z."/>
            <person name="He Z."/>
            <person name="Teodor R."/>
            <person name="Lu Y."/>
            <person name="Bowser T.A."/>
            <person name="Graham I.A."/>
            <person name="Ye K."/>
        </authorList>
    </citation>
    <scope>NUCLEOTIDE SEQUENCE [LARGE SCALE GENOMIC DNA]</scope>
    <source>
        <strain evidence="10">cv. HN1</strain>
        <tissue evidence="9">Leaves</tissue>
    </source>
</reference>
<evidence type="ECO:0000256" key="1">
    <source>
        <dbReference type="ARBA" id="ARBA00006955"/>
    </source>
</evidence>
<dbReference type="SMART" id="SM01332">
    <property type="entry name" value="Cyclin_C"/>
    <property type="match status" value="1"/>
</dbReference>
<feature type="coiled-coil region" evidence="6">
    <location>
        <begin position="58"/>
        <end position="89"/>
    </location>
</feature>
<keyword evidence="10" id="KW-1185">Reference proteome</keyword>
<feature type="domain" description="Cyclin-like" evidence="7">
    <location>
        <begin position="128"/>
        <end position="213"/>
    </location>
</feature>
<comment type="similarity">
    <text evidence="1">Belongs to the cyclin family. Cyclin AB subfamily.</text>
</comment>
<keyword evidence="3 5" id="KW-0195">Cyclin</keyword>
<dbReference type="SUPFAM" id="SSF47954">
    <property type="entry name" value="Cyclin-like"/>
    <property type="match status" value="2"/>
</dbReference>
<gene>
    <name evidence="9" type="ORF">C5167_004755</name>
</gene>
<proteinExistence type="inferred from homology"/>
<evidence type="ECO:0000256" key="4">
    <source>
        <dbReference type="ARBA" id="ARBA00023306"/>
    </source>
</evidence>
<dbReference type="PANTHER" id="PTHR10177">
    <property type="entry name" value="CYCLINS"/>
    <property type="match status" value="1"/>
</dbReference>
<dbReference type="InterPro" id="IPR036915">
    <property type="entry name" value="Cyclin-like_sf"/>
</dbReference>
<dbReference type="CDD" id="cd20506">
    <property type="entry name" value="CYCLIN_AtCycA-like_rpt2"/>
    <property type="match status" value="1"/>
</dbReference>
<evidence type="ECO:0000313" key="10">
    <source>
        <dbReference type="Proteomes" id="UP000316621"/>
    </source>
</evidence>
<dbReference type="InterPro" id="IPR004367">
    <property type="entry name" value="Cyclin_C-dom"/>
</dbReference>
<keyword evidence="2" id="KW-0132">Cell division</keyword>
<dbReference type="EMBL" id="CM010718">
    <property type="protein sequence ID" value="RZC57452.1"/>
    <property type="molecule type" value="Genomic_DNA"/>
</dbReference>
<dbReference type="InterPro" id="IPR013763">
    <property type="entry name" value="Cyclin-like_dom"/>
</dbReference>
<dbReference type="Gramene" id="RZC57452">
    <property type="protein sequence ID" value="RZC57452"/>
    <property type="gene ID" value="C5167_004755"/>
</dbReference>
<dbReference type="PIRSF" id="PIRSF001771">
    <property type="entry name" value="Cyclin_A_B_D_E"/>
    <property type="match status" value="1"/>
</dbReference>
<name>A0A4Y7JBL8_PAPSO</name>
<dbReference type="InterPro" id="IPR039361">
    <property type="entry name" value="Cyclin"/>
</dbReference>
<dbReference type="Pfam" id="PF02984">
    <property type="entry name" value="Cyclin_C"/>
    <property type="match status" value="1"/>
</dbReference>
<dbReference type="AlphaFoldDB" id="A0A4Y7JBL8"/>
<dbReference type="SMART" id="SM00385">
    <property type="entry name" value="CYCLIN"/>
    <property type="match status" value="2"/>
</dbReference>
<evidence type="ECO:0000256" key="2">
    <source>
        <dbReference type="ARBA" id="ARBA00022618"/>
    </source>
</evidence>
<dbReference type="STRING" id="3469.A0A4Y7JBL8"/>
<protein>
    <recommendedName>
        <fullName evidence="11">Cyclin N-terminal domain-containing protein</fullName>
    </recommendedName>
</protein>
<evidence type="ECO:0000256" key="5">
    <source>
        <dbReference type="RuleBase" id="RU000383"/>
    </source>
</evidence>
<evidence type="ECO:0000259" key="7">
    <source>
        <dbReference type="SMART" id="SM00385"/>
    </source>
</evidence>
<feature type="domain" description="Cyclin-like" evidence="7">
    <location>
        <begin position="226"/>
        <end position="318"/>
    </location>
</feature>
<dbReference type="InterPro" id="IPR006671">
    <property type="entry name" value="Cyclin_N"/>
</dbReference>
<dbReference type="Gene3D" id="1.10.472.10">
    <property type="entry name" value="Cyclin-like"/>
    <property type="match status" value="2"/>
</dbReference>
<dbReference type="OMA" id="EYKFIVY"/>
<accession>A0A4Y7JBL8</accession>
<dbReference type="InterPro" id="IPR046965">
    <property type="entry name" value="Cyclin_A/B-like"/>
</dbReference>
<evidence type="ECO:0000256" key="6">
    <source>
        <dbReference type="SAM" id="Coils"/>
    </source>
</evidence>
<dbReference type="Proteomes" id="UP000316621">
    <property type="component" value="Chromosome 4"/>
</dbReference>
<dbReference type="OrthoDB" id="5590282at2759"/>
<dbReference type="GO" id="GO:0016538">
    <property type="term" value="F:cyclin-dependent protein serine/threonine kinase regulator activity"/>
    <property type="evidence" value="ECO:0007669"/>
    <property type="project" value="InterPro"/>
</dbReference>
<keyword evidence="6" id="KW-0175">Coiled coil</keyword>
<keyword evidence="4" id="KW-0131">Cell cycle</keyword>
<evidence type="ECO:0000259" key="8">
    <source>
        <dbReference type="SMART" id="SM01332"/>
    </source>
</evidence>
<evidence type="ECO:0000313" key="9">
    <source>
        <dbReference type="EMBL" id="RZC57452.1"/>
    </source>
</evidence>
<evidence type="ECO:0000256" key="3">
    <source>
        <dbReference type="ARBA" id="ARBA00023127"/>
    </source>
</evidence>